<comment type="caution">
    <text evidence="1">The sequence shown here is derived from an EMBL/GenBank/DDBJ whole genome shotgun (WGS) entry which is preliminary data.</text>
</comment>
<dbReference type="Proteomes" id="UP001199319">
    <property type="component" value="Unassembled WGS sequence"/>
</dbReference>
<accession>A0AAE3AEE7</accession>
<keyword evidence="2" id="KW-1185">Reference proteome</keyword>
<organism evidence="1 2">
    <name type="scientific">Brotocaccenecus cirricatena</name>
    <dbReference type="NCBI Taxonomy" id="3064195"/>
    <lineage>
        <taxon>Bacteria</taxon>
        <taxon>Bacillati</taxon>
        <taxon>Bacillota</taxon>
        <taxon>Clostridia</taxon>
        <taxon>Eubacteriales</taxon>
        <taxon>Oscillospiraceae</taxon>
        <taxon>Brotocaccenecus</taxon>
    </lineage>
</organism>
<reference evidence="1" key="1">
    <citation type="submission" date="2021-10" db="EMBL/GenBank/DDBJ databases">
        <title>Anaerobic single-cell dispensing facilitates the cultivation of human gut bacteria.</title>
        <authorList>
            <person name="Afrizal A."/>
        </authorList>
    </citation>
    <scope>NUCLEOTIDE SEQUENCE</scope>
    <source>
        <strain evidence="1">CLA-AA-H272</strain>
    </source>
</reference>
<proteinExistence type="predicted"/>
<evidence type="ECO:0000313" key="2">
    <source>
        <dbReference type="Proteomes" id="UP001199319"/>
    </source>
</evidence>
<dbReference type="RefSeq" id="WP_302927811.1">
    <property type="nucleotide sequence ID" value="NZ_JAJEPW010000004.1"/>
</dbReference>
<name>A0AAE3AEE7_9FIRM</name>
<protein>
    <submittedName>
        <fullName evidence="1">Uncharacterized protein</fullName>
    </submittedName>
</protein>
<sequence>MPGKNLPLADPEKLGLTEEELRRLHNGHSMDKGGYRLIGVTQGTFYAMPVFRGFEADPPQTIQVWSMMAVPGGIVHLYYTPGREAVCFIPLRYSAALQRNGLQTVLQVTLSDQFIGSYTDGALMYRVGESDPIPLPSGWLNREIPLRVSDGEEVRVLPAPGFENSFFREGV</sequence>
<dbReference type="AlphaFoldDB" id="A0AAE3AEE7"/>
<evidence type="ECO:0000313" key="1">
    <source>
        <dbReference type="EMBL" id="MCC2128441.1"/>
    </source>
</evidence>
<gene>
    <name evidence="1" type="ORF">LKD37_02715</name>
</gene>
<dbReference type="EMBL" id="JAJEPW010000004">
    <property type="protein sequence ID" value="MCC2128441.1"/>
    <property type="molecule type" value="Genomic_DNA"/>
</dbReference>